<name>A0A1I1RIX2_9GAMM</name>
<feature type="non-terminal residue" evidence="1">
    <location>
        <position position="41"/>
    </location>
</feature>
<sequence>MFGHLFHQVQQTIRWLQKLSNKSLNRLIARIGISIPPGEAN</sequence>
<keyword evidence="2" id="KW-1185">Reference proteome</keyword>
<accession>A0A1I1RIX2</accession>
<dbReference type="EMBL" id="FOLO01000048">
    <property type="protein sequence ID" value="SFD32228.1"/>
    <property type="molecule type" value="Genomic_DNA"/>
</dbReference>
<proteinExistence type="predicted"/>
<evidence type="ECO:0000313" key="2">
    <source>
        <dbReference type="Proteomes" id="UP000198862"/>
    </source>
</evidence>
<dbReference type="Proteomes" id="UP000198862">
    <property type="component" value="Unassembled WGS sequence"/>
</dbReference>
<organism evidence="1 2">
    <name type="scientific">Pseudoalteromonas denitrificans DSM 6059</name>
    <dbReference type="NCBI Taxonomy" id="1123010"/>
    <lineage>
        <taxon>Bacteria</taxon>
        <taxon>Pseudomonadati</taxon>
        <taxon>Pseudomonadota</taxon>
        <taxon>Gammaproteobacteria</taxon>
        <taxon>Alteromonadales</taxon>
        <taxon>Pseudoalteromonadaceae</taxon>
        <taxon>Pseudoalteromonas</taxon>
    </lineage>
</organism>
<reference evidence="1 2" key="1">
    <citation type="submission" date="2016-10" db="EMBL/GenBank/DDBJ databases">
        <authorList>
            <person name="de Groot N.N."/>
        </authorList>
    </citation>
    <scope>NUCLEOTIDE SEQUENCE [LARGE SCALE GENOMIC DNA]</scope>
    <source>
        <strain evidence="1 2">DSM 6059</strain>
    </source>
</reference>
<evidence type="ECO:0000313" key="1">
    <source>
        <dbReference type="EMBL" id="SFD32228.1"/>
    </source>
</evidence>
<protein>
    <submittedName>
        <fullName evidence="1">Uncharacterized protein</fullName>
    </submittedName>
</protein>
<dbReference type="AlphaFoldDB" id="A0A1I1RIX2"/>
<gene>
    <name evidence="1" type="ORF">SAMN02745724_04204</name>
</gene>